<keyword evidence="3" id="KW-1185">Reference proteome</keyword>
<dbReference type="GO" id="GO:0006888">
    <property type="term" value="P:endoplasmic reticulum to Golgi vesicle-mediated transport"/>
    <property type="evidence" value="ECO:0007669"/>
    <property type="project" value="TreeGrafter"/>
</dbReference>
<gene>
    <name evidence="2" type="ORF">VNO77_15627</name>
</gene>
<feature type="domain" description="Centromere/kinetochore protein zw10 middle" evidence="1">
    <location>
        <begin position="24"/>
        <end position="99"/>
    </location>
</feature>
<comment type="caution">
    <text evidence="2">The sequence shown here is derived from an EMBL/GenBank/DDBJ whole genome shotgun (WGS) entry which is preliminary data.</text>
</comment>
<dbReference type="GO" id="GO:0005737">
    <property type="term" value="C:cytoplasm"/>
    <property type="evidence" value="ECO:0007669"/>
    <property type="project" value="GOC"/>
</dbReference>
<accession>A0AAN9QSG2</accession>
<protein>
    <recommendedName>
        <fullName evidence="1">Centromere/kinetochore protein zw10 middle domain-containing protein</fullName>
    </recommendedName>
</protein>
<proteinExistence type="predicted"/>
<name>A0AAN9QSG2_CANGL</name>
<evidence type="ECO:0000259" key="1">
    <source>
        <dbReference type="Pfam" id="PF20665"/>
    </source>
</evidence>
<dbReference type="GO" id="GO:0007094">
    <property type="term" value="P:mitotic spindle assembly checkpoint signaling"/>
    <property type="evidence" value="ECO:0007669"/>
    <property type="project" value="TreeGrafter"/>
</dbReference>
<reference evidence="2 3" key="1">
    <citation type="submission" date="2024-01" db="EMBL/GenBank/DDBJ databases">
        <title>The genomes of 5 underutilized Papilionoideae crops provide insights into root nodulation and disease resistanc.</title>
        <authorList>
            <person name="Jiang F."/>
        </authorList>
    </citation>
    <scope>NUCLEOTIDE SEQUENCE [LARGE SCALE GENOMIC DNA]</scope>
    <source>
        <strain evidence="2">LVBAO_FW01</strain>
        <tissue evidence="2">Leaves</tissue>
    </source>
</reference>
<dbReference type="GO" id="GO:1990423">
    <property type="term" value="C:RZZ complex"/>
    <property type="evidence" value="ECO:0007669"/>
    <property type="project" value="TreeGrafter"/>
</dbReference>
<dbReference type="Proteomes" id="UP001367508">
    <property type="component" value="Unassembled WGS sequence"/>
</dbReference>
<sequence length="123" mass="14170">MVSLRGRELYDWDAVLKAEELNQESIVLKIVPSFDSKFVPKNATKLPDSQKIIKYTSEIETALKELMLISTSGNFNENVEVHFSYKKKAEILVKAGNMLLNMTFPFLKWISRLENSFFSVMIC</sequence>
<dbReference type="InterPro" id="IPR048344">
    <property type="entry name" value="Zw10_middle"/>
</dbReference>
<evidence type="ECO:0000313" key="2">
    <source>
        <dbReference type="EMBL" id="KAK7345141.1"/>
    </source>
</evidence>
<dbReference type="AlphaFoldDB" id="A0AAN9QSG2"/>
<dbReference type="EMBL" id="JAYMYQ010000003">
    <property type="protein sequence ID" value="KAK7345141.1"/>
    <property type="molecule type" value="Genomic_DNA"/>
</dbReference>
<evidence type="ECO:0000313" key="3">
    <source>
        <dbReference type="Proteomes" id="UP001367508"/>
    </source>
</evidence>
<dbReference type="PANTHER" id="PTHR12205:SF0">
    <property type="entry name" value="CENTROMERE_KINETOCHORE PROTEIN ZW10 HOMOLOG"/>
    <property type="match status" value="1"/>
</dbReference>
<dbReference type="Pfam" id="PF20665">
    <property type="entry name" value="Zw10_middle"/>
    <property type="match status" value="1"/>
</dbReference>
<dbReference type="PANTHER" id="PTHR12205">
    <property type="entry name" value="CENTROMERE/KINETOCHORE PROTEIN ZW10"/>
    <property type="match status" value="1"/>
</dbReference>
<organism evidence="2 3">
    <name type="scientific">Canavalia gladiata</name>
    <name type="common">Sword bean</name>
    <name type="synonym">Dolichos gladiatus</name>
    <dbReference type="NCBI Taxonomy" id="3824"/>
    <lineage>
        <taxon>Eukaryota</taxon>
        <taxon>Viridiplantae</taxon>
        <taxon>Streptophyta</taxon>
        <taxon>Embryophyta</taxon>
        <taxon>Tracheophyta</taxon>
        <taxon>Spermatophyta</taxon>
        <taxon>Magnoliopsida</taxon>
        <taxon>eudicotyledons</taxon>
        <taxon>Gunneridae</taxon>
        <taxon>Pentapetalae</taxon>
        <taxon>rosids</taxon>
        <taxon>fabids</taxon>
        <taxon>Fabales</taxon>
        <taxon>Fabaceae</taxon>
        <taxon>Papilionoideae</taxon>
        <taxon>50 kb inversion clade</taxon>
        <taxon>NPAAA clade</taxon>
        <taxon>indigoferoid/millettioid clade</taxon>
        <taxon>Phaseoleae</taxon>
        <taxon>Canavalia</taxon>
    </lineage>
</organism>